<feature type="compositionally biased region" description="Basic and acidic residues" evidence="2">
    <location>
        <begin position="109"/>
        <end position="119"/>
    </location>
</feature>
<dbReference type="RefSeq" id="XP_064758551.1">
    <property type="nucleotide sequence ID" value="XM_064895864.1"/>
</dbReference>
<comment type="similarity">
    <text evidence="1">Belongs to the TMA16 family.</text>
</comment>
<dbReference type="PANTHER" id="PTHR13349">
    <property type="entry name" value="TRANSLATION MACHINERY-ASSOCIATED PROTEIN 16"/>
    <property type="match status" value="1"/>
</dbReference>
<proteinExistence type="inferred from homology"/>
<evidence type="ECO:0000256" key="2">
    <source>
        <dbReference type="SAM" id="MobiDB-lite"/>
    </source>
</evidence>
<dbReference type="EMBL" id="JAVRRJ010000008">
    <property type="protein sequence ID" value="KAK5082183.1"/>
    <property type="molecule type" value="Genomic_DNA"/>
</dbReference>
<dbReference type="Gene3D" id="1.20.1440.170">
    <property type="entry name" value="Translation machinery-associated protein 16-like"/>
    <property type="match status" value="1"/>
</dbReference>
<comment type="caution">
    <text evidence="3">The sequence shown here is derived from an EMBL/GenBank/DDBJ whole genome shotgun (WGS) entry which is preliminary data.</text>
</comment>
<reference evidence="3 4" key="1">
    <citation type="submission" date="2023-08" db="EMBL/GenBank/DDBJ databases">
        <title>Black Yeasts Isolated from many extreme environments.</title>
        <authorList>
            <person name="Coleine C."/>
            <person name="Stajich J.E."/>
            <person name="Selbmann L."/>
        </authorList>
    </citation>
    <scope>NUCLEOTIDE SEQUENCE [LARGE SCALE GENOMIC DNA]</scope>
    <source>
        <strain evidence="3 4">CCFEE 5910</strain>
    </source>
</reference>
<organism evidence="3 4">
    <name type="scientific">Lithohypha guttulata</name>
    <dbReference type="NCBI Taxonomy" id="1690604"/>
    <lineage>
        <taxon>Eukaryota</taxon>
        <taxon>Fungi</taxon>
        <taxon>Dikarya</taxon>
        <taxon>Ascomycota</taxon>
        <taxon>Pezizomycotina</taxon>
        <taxon>Eurotiomycetes</taxon>
        <taxon>Chaetothyriomycetidae</taxon>
        <taxon>Chaetothyriales</taxon>
        <taxon>Trichomeriaceae</taxon>
        <taxon>Lithohypha</taxon>
    </lineage>
</organism>
<dbReference type="GeneID" id="90021174"/>
<feature type="region of interest" description="Disordered" evidence="2">
    <location>
        <begin position="1"/>
        <end position="38"/>
    </location>
</feature>
<dbReference type="AlphaFoldDB" id="A0AAN7SUW4"/>
<keyword evidence="4" id="KW-1185">Reference proteome</keyword>
<dbReference type="GO" id="GO:0005634">
    <property type="term" value="C:nucleus"/>
    <property type="evidence" value="ECO:0007669"/>
    <property type="project" value="TreeGrafter"/>
</dbReference>
<dbReference type="InterPro" id="IPR038356">
    <property type="entry name" value="Tma16_sf"/>
</dbReference>
<accession>A0AAN7SUW4</accession>
<dbReference type="Proteomes" id="UP001309876">
    <property type="component" value="Unassembled WGS sequence"/>
</dbReference>
<feature type="region of interest" description="Disordered" evidence="2">
    <location>
        <begin position="100"/>
        <end position="119"/>
    </location>
</feature>
<gene>
    <name evidence="3" type="primary">TMA16</name>
    <name evidence="3" type="ORF">LTR05_007326</name>
</gene>
<feature type="compositionally biased region" description="Basic residues" evidence="2">
    <location>
        <begin position="1"/>
        <end position="18"/>
    </location>
</feature>
<sequence>MARSLHKVQKQISKKHGGKPTALHENSRHAQRLRQAGAREDKLARIATAAARSNQIYIDRVAYFQDALAESTAPLSESQLQNLVKEFIGRDDTELAELRAAQRPGRPRSKAEENIQNRIDNESKEFKAGFWAPDVTTEDGLEHLKRWGGSWGGLNTLKFCRVVKDGDIQKSSFPPKSLS</sequence>
<evidence type="ECO:0000313" key="4">
    <source>
        <dbReference type="Proteomes" id="UP001309876"/>
    </source>
</evidence>
<protein>
    <submittedName>
        <fullName evidence="3">Translation machinery-associated protein 16</fullName>
    </submittedName>
</protein>
<dbReference type="InterPro" id="IPR021346">
    <property type="entry name" value="Tma16"/>
</dbReference>
<dbReference type="PANTHER" id="PTHR13349:SF2">
    <property type="entry name" value="TRANSLATION MACHINERY-ASSOCIATED PROTEIN 16"/>
    <property type="match status" value="1"/>
</dbReference>
<evidence type="ECO:0000313" key="3">
    <source>
        <dbReference type="EMBL" id="KAK5082183.1"/>
    </source>
</evidence>
<dbReference type="Pfam" id="PF11176">
    <property type="entry name" value="Tma16"/>
    <property type="match status" value="1"/>
</dbReference>
<name>A0AAN7SUW4_9EURO</name>
<evidence type="ECO:0000256" key="1">
    <source>
        <dbReference type="ARBA" id="ARBA00034127"/>
    </source>
</evidence>